<feature type="transmembrane region" description="Helical" evidence="1">
    <location>
        <begin position="124"/>
        <end position="143"/>
    </location>
</feature>
<evidence type="ECO:0000313" key="3">
    <source>
        <dbReference type="Proteomes" id="UP000332487"/>
    </source>
</evidence>
<name>C7DH48_MICA2</name>
<feature type="transmembrane region" description="Helical" evidence="1">
    <location>
        <begin position="37"/>
        <end position="64"/>
    </location>
</feature>
<protein>
    <recommendedName>
        <fullName evidence="4">Yip1 domain-containing protein</fullName>
    </recommendedName>
</protein>
<dbReference type="EMBL" id="GG697240">
    <property type="protein sequence ID" value="EET89950.1"/>
    <property type="molecule type" value="Genomic_DNA"/>
</dbReference>
<feature type="transmembrane region" description="Helical" evidence="1">
    <location>
        <begin position="84"/>
        <end position="104"/>
    </location>
</feature>
<evidence type="ECO:0008006" key="4">
    <source>
        <dbReference type="Google" id="ProtNLM"/>
    </source>
</evidence>
<proteinExistence type="predicted"/>
<dbReference type="AlphaFoldDB" id="C7DH48"/>
<evidence type="ECO:0000313" key="2">
    <source>
        <dbReference type="EMBL" id="EET89950.1"/>
    </source>
</evidence>
<sequence>MSFVDFFVESYRKAFGIMLHPGKNARGALSVGDALKFYYTIAIIPLILGVALSLLTNASFLSVFGGFSGSSALGPGAAAPGGGLYFALYLIAFFAVLVPLGLLFDTAMYHVIIKSLLKMYNKPYSTAFTAFTYAMIPAVLVYWLLPLGILGYLVILLFGLWSLVIEIISLSNLLSISRLMALGSLILDELIVAVIFYIIIAVIFGALFLAILGSAGPMLLNSSVISSNHSVPTTIPNYINTTSIAVPATTIPSTNTSQSGPYSSIVGTQPASTSSANYSSCANFTISNPNEYNQTSHASTLVYATCKWGGGMLYVYTAGGNSGYAHLNINGSNGKTYFANSTNSRCYAYAGSFYAPAQDYKLWISAGGGGGICGNAAALIVSANHVNTSAAAPGSSIKLPFGSMLFSSSSTPSNVSSAANRILGSTQLDFYSNDSARVLLQNGTEIWLGTIPLNESVSQMSLYYKSWPGGYVSEGIRFENIDLLISGSATSAVVTATYPADSNYTFVVDYGGVG</sequence>
<organism evidence="2 3">
    <name type="scientific">Candidatus Micrarchaeum acidiphilum ARMAN-2</name>
    <dbReference type="NCBI Taxonomy" id="425595"/>
    <lineage>
        <taxon>Archaea</taxon>
        <taxon>Candidatus Micrarchaeota</taxon>
        <taxon>Candidatus Micrarchaeia</taxon>
        <taxon>Candidatus Micrarchaeales</taxon>
        <taxon>Candidatus Micrarchaeaceae</taxon>
        <taxon>Candidatus Micrarchaeum</taxon>
    </lineage>
</organism>
<keyword evidence="1" id="KW-0812">Transmembrane</keyword>
<dbReference type="Proteomes" id="UP000332487">
    <property type="component" value="Unassembled WGS sequence"/>
</dbReference>
<keyword evidence="3" id="KW-1185">Reference proteome</keyword>
<keyword evidence="1" id="KW-1133">Transmembrane helix</keyword>
<accession>C7DH48</accession>
<feature type="transmembrane region" description="Helical" evidence="1">
    <location>
        <begin position="149"/>
        <end position="170"/>
    </location>
</feature>
<reference evidence="2 3" key="1">
    <citation type="journal article" date="2009" name="Genome Biol.">
        <title>Community-wide analysis of microbial genome sequence signatures.</title>
        <authorList>
            <person name="Dick G.J."/>
            <person name="Andersson A.F."/>
            <person name="Baker B.J."/>
            <person name="Simmons S.L."/>
            <person name="Thomas B.C."/>
            <person name="Yelton A.P."/>
            <person name="Banfield J.F."/>
        </authorList>
    </citation>
    <scope>NUCLEOTIDE SEQUENCE [LARGE SCALE GENOMIC DNA]</scope>
    <source>
        <strain evidence="2">ARMAN-2</strain>
    </source>
</reference>
<reference evidence="2 3" key="2">
    <citation type="journal article" date="2010" name="Proc. Natl. Acad. Sci. U.S.A.">
        <title>Enigmatic, ultrasmall, uncultivated Archaea.</title>
        <authorList>
            <person name="Baker B.J."/>
            <person name="Comolli L.R."/>
            <person name="Dick G.J."/>
            <person name="Hauser L.J."/>
            <person name="Hyatt D."/>
            <person name="Dill B.D."/>
            <person name="Land M.L."/>
            <person name="Verberkmoes N.C."/>
            <person name="Hettich R.L."/>
            <person name="Banfield J.F."/>
        </authorList>
    </citation>
    <scope>NUCLEOTIDE SEQUENCE [LARGE SCALE GENOMIC DNA]</scope>
    <source>
        <strain evidence="2">ARMAN-2</strain>
    </source>
</reference>
<keyword evidence="1" id="KW-0472">Membrane</keyword>
<gene>
    <name evidence="2" type="ORF">UNLARM2_0394</name>
</gene>
<evidence type="ECO:0000256" key="1">
    <source>
        <dbReference type="SAM" id="Phobius"/>
    </source>
</evidence>
<feature type="transmembrane region" description="Helical" evidence="1">
    <location>
        <begin position="190"/>
        <end position="212"/>
    </location>
</feature>